<dbReference type="AlphaFoldDB" id="A0A7J6U540"/>
<evidence type="ECO:0000256" key="6">
    <source>
        <dbReference type="ARBA" id="ARBA00023619"/>
    </source>
</evidence>
<evidence type="ECO:0000256" key="8">
    <source>
        <dbReference type="SAM" id="SignalP"/>
    </source>
</evidence>
<feature type="active site" description="Charge relay system" evidence="7">
    <location>
        <position position="216"/>
    </location>
</feature>
<reference evidence="10 11" key="1">
    <citation type="submission" date="2020-04" db="EMBL/GenBank/DDBJ databases">
        <title>Perkinsus olseni comparative genomics.</title>
        <authorList>
            <person name="Bogema D.R."/>
        </authorList>
    </citation>
    <scope>NUCLEOTIDE SEQUENCE [LARGE SCALE GENOMIC DNA]</scope>
    <source>
        <strain evidence="10 11">ATCC PRA-207</strain>
    </source>
</reference>
<dbReference type="SUPFAM" id="SSF52743">
    <property type="entry name" value="Subtilisin-like"/>
    <property type="match status" value="1"/>
</dbReference>
<evidence type="ECO:0000313" key="11">
    <source>
        <dbReference type="Proteomes" id="UP000553632"/>
    </source>
</evidence>
<dbReference type="PROSITE" id="PS51892">
    <property type="entry name" value="SUBTILASE"/>
    <property type="match status" value="1"/>
</dbReference>
<keyword evidence="11" id="KW-1185">Reference proteome</keyword>
<protein>
    <recommendedName>
        <fullName evidence="6">subtilisin</fullName>
        <ecNumber evidence="6">3.4.21.62</ecNumber>
    </recommendedName>
</protein>
<comment type="similarity">
    <text evidence="1 7">Belongs to the peptidase S8 family.</text>
</comment>
<feature type="active site" description="Charge relay system" evidence="7">
    <location>
        <position position="382"/>
    </location>
</feature>
<gene>
    <name evidence="10" type="ORF">FOZ63_019377</name>
</gene>
<feature type="chain" id="PRO_5029903111" description="subtilisin" evidence="8">
    <location>
        <begin position="18"/>
        <end position="445"/>
    </location>
</feature>
<keyword evidence="8" id="KW-0732">Signal</keyword>
<keyword evidence="2 7" id="KW-0645">Protease</keyword>
<sequence>MFIAPTVLSIFLVDVIALQRETIVSIKSGNNDVEVRRLPHMRMDAGHIPDQNIASALRVAKVITLEYVGFQVVQSSTLPIDCRSLCSLVTAASRKLSLQSMCTKDANGGLYGGRSTPEEKRTKKRLPCYDSELHVNDPDAPRQEYLFLMEMGKVWPLALKHGTREVKVAVIDSGIDWKDRDLAPLKRRLKKKSGGYIEGGWNVYDDSPHMTTGHDHGAAVCRVLAAKINNSFGLAGVAPNVALVPLQFVNDNYHAPLSKLIEAINMAIDLQVDVAVMSFGYTYNPLGGTGWYMLRRALHSLQTKNILVVSAAGNGNKQAHDILPCAYGGSKGICVGYLQSWNPRQLNHRTNWGVQVDFAAYATHICVGRDADGNCIRESGSSFAAPMVAGIAAILLSMGVEPTMVKRMMENCADPVTSYNRQSIRSGAIDALRTIQHAIRQLHSR</sequence>
<feature type="active site" description="Charge relay system" evidence="7">
    <location>
        <position position="172"/>
    </location>
</feature>
<evidence type="ECO:0000256" key="2">
    <source>
        <dbReference type="ARBA" id="ARBA00022670"/>
    </source>
</evidence>
<evidence type="ECO:0000256" key="5">
    <source>
        <dbReference type="ARBA" id="ARBA00023529"/>
    </source>
</evidence>
<organism evidence="10 11">
    <name type="scientific">Perkinsus olseni</name>
    <name type="common">Perkinsus atlanticus</name>
    <dbReference type="NCBI Taxonomy" id="32597"/>
    <lineage>
        <taxon>Eukaryota</taxon>
        <taxon>Sar</taxon>
        <taxon>Alveolata</taxon>
        <taxon>Perkinsozoa</taxon>
        <taxon>Perkinsea</taxon>
        <taxon>Perkinsida</taxon>
        <taxon>Perkinsidae</taxon>
        <taxon>Perkinsus</taxon>
    </lineage>
</organism>
<evidence type="ECO:0000256" key="4">
    <source>
        <dbReference type="ARBA" id="ARBA00022825"/>
    </source>
</evidence>
<proteinExistence type="inferred from homology"/>
<name>A0A7J6U540_PEROL</name>
<dbReference type="InterPro" id="IPR015500">
    <property type="entry name" value="Peptidase_S8_subtilisin-rel"/>
</dbReference>
<comment type="catalytic activity">
    <reaction evidence="5">
        <text>Hydrolysis of proteins with broad specificity for peptide bonds, and a preference for a large uncharged residue in P1. Hydrolyzes peptide amides.</text>
        <dbReference type="EC" id="3.4.21.62"/>
    </reaction>
</comment>
<accession>A0A7J6U540</accession>
<dbReference type="EC" id="3.4.21.62" evidence="6"/>
<dbReference type="InterPro" id="IPR000209">
    <property type="entry name" value="Peptidase_S8/S53_dom"/>
</dbReference>
<dbReference type="PROSITE" id="PS00136">
    <property type="entry name" value="SUBTILASE_ASP"/>
    <property type="match status" value="1"/>
</dbReference>
<dbReference type="InterPro" id="IPR036852">
    <property type="entry name" value="Peptidase_S8/S53_dom_sf"/>
</dbReference>
<dbReference type="PRINTS" id="PR00723">
    <property type="entry name" value="SUBTILISIN"/>
</dbReference>
<dbReference type="GO" id="GO:0006508">
    <property type="term" value="P:proteolysis"/>
    <property type="evidence" value="ECO:0007669"/>
    <property type="project" value="UniProtKB-KW"/>
</dbReference>
<dbReference type="Gene3D" id="3.40.50.200">
    <property type="entry name" value="Peptidase S8/S53 domain"/>
    <property type="match status" value="1"/>
</dbReference>
<evidence type="ECO:0000259" key="9">
    <source>
        <dbReference type="Pfam" id="PF00082"/>
    </source>
</evidence>
<evidence type="ECO:0000256" key="3">
    <source>
        <dbReference type="ARBA" id="ARBA00022801"/>
    </source>
</evidence>
<dbReference type="PANTHER" id="PTHR43806:SF11">
    <property type="entry name" value="CEREVISIN-RELATED"/>
    <property type="match status" value="1"/>
</dbReference>
<feature type="signal peptide" evidence="8">
    <location>
        <begin position="1"/>
        <end position="17"/>
    </location>
</feature>
<dbReference type="Proteomes" id="UP000553632">
    <property type="component" value="Unassembled WGS sequence"/>
</dbReference>
<keyword evidence="4 7" id="KW-0720">Serine protease</keyword>
<evidence type="ECO:0000313" key="10">
    <source>
        <dbReference type="EMBL" id="KAF4752578.1"/>
    </source>
</evidence>
<dbReference type="PANTHER" id="PTHR43806">
    <property type="entry name" value="PEPTIDASE S8"/>
    <property type="match status" value="1"/>
</dbReference>
<dbReference type="InterPro" id="IPR050131">
    <property type="entry name" value="Peptidase_S8_subtilisin-like"/>
</dbReference>
<comment type="caution">
    <text evidence="10">The sequence shown here is derived from an EMBL/GenBank/DDBJ whole genome shotgun (WGS) entry which is preliminary data.</text>
</comment>
<evidence type="ECO:0000256" key="7">
    <source>
        <dbReference type="PROSITE-ProRule" id="PRU01240"/>
    </source>
</evidence>
<keyword evidence="3 7" id="KW-0378">Hydrolase</keyword>
<dbReference type="Pfam" id="PF00082">
    <property type="entry name" value="Peptidase_S8"/>
    <property type="match status" value="1"/>
</dbReference>
<dbReference type="EMBL" id="JABANO010005973">
    <property type="protein sequence ID" value="KAF4752578.1"/>
    <property type="molecule type" value="Genomic_DNA"/>
</dbReference>
<evidence type="ECO:0000256" key="1">
    <source>
        <dbReference type="ARBA" id="ARBA00011073"/>
    </source>
</evidence>
<feature type="domain" description="Peptidase S8/S53" evidence="9">
    <location>
        <begin position="164"/>
        <end position="413"/>
    </location>
</feature>
<dbReference type="InterPro" id="IPR023827">
    <property type="entry name" value="Peptidase_S8_Asp-AS"/>
</dbReference>
<dbReference type="GO" id="GO:0004252">
    <property type="term" value="F:serine-type endopeptidase activity"/>
    <property type="evidence" value="ECO:0007669"/>
    <property type="project" value="UniProtKB-UniRule"/>
</dbReference>